<reference evidence="6" key="2">
    <citation type="submission" date="2018-05" db="EMBL/GenBank/DDBJ databases">
        <title>OpunRS2 (Oryza punctata Reference Sequence Version 2).</title>
        <authorList>
            <person name="Zhang J."/>
            <person name="Kudrna D."/>
            <person name="Lee S."/>
            <person name="Talag J."/>
            <person name="Welchert J."/>
            <person name="Wing R.A."/>
        </authorList>
    </citation>
    <scope>NUCLEOTIDE SEQUENCE [LARGE SCALE GENOMIC DNA]</scope>
</reference>
<keyword evidence="4" id="KW-0408">Iron</keyword>
<dbReference type="Pfam" id="PF14226">
    <property type="entry name" value="DIOX_N"/>
    <property type="match status" value="3"/>
</dbReference>
<dbReference type="GO" id="GO:0051213">
    <property type="term" value="F:dioxygenase activity"/>
    <property type="evidence" value="ECO:0007669"/>
    <property type="project" value="UniProtKB-ARBA"/>
</dbReference>
<dbReference type="InterPro" id="IPR026992">
    <property type="entry name" value="DIOX_N"/>
</dbReference>
<dbReference type="AlphaFoldDB" id="A0A0E0LA30"/>
<keyword evidence="3" id="KW-0560">Oxidoreductase</keyword>
<evidence type="ECO:0000256" key="2">
    <source>
        <dbReference type="ARBA" id="ARBA00022723"/>
    </source>
</evidence>
<evidence type="ECO:0000313" key="7">
    <source>
        <dbReference type="Proteomes" id="UP000026962"/>
    </source>
</evidence>
<dbReference type="eggNOG" id="KOG0143">
    <property type="taxonomic scope" value="Eukaryota"/>
</dbReference>
<dbReference type="Proteomes" id="UP000026962">
    <property type="component" value="Chromosome 6"/>
</dbReference>
<comment type="similarity">
    <text evidence="1">Belongs to the iron/ascorbate-dependent oxidoreductase family.</text>
</comment>
<accession>A0A0E0LA30</accession>
<dbReference type="FunFam" id="2.60.120.330:FF:000026">
    <property type="entry name" value="DIBOA-glucoside dioxygenase BX6"/>
    <property type="match status" value="3"/>
</dbReference>
<dbReference type="PROSITE" id="PS51471">
    <property type="entry name" value="FE2OG_OXY"/>
    <property type="match status" value="3"/>
</dbReference>
<evidence type="ECO:0000256" key="4">
    <source>
        <dbReference type="ARBA" id="ARBA00023004"/>
    </source>
</evidence>
<feature type="domain" description="Fe2OG dioxygenase" evidence="5">
    <location>
        <begin position="853"/>
        <end position="951"/>
    </location>
</feature>
<keyword evidence="7" id="KW-1185">Reference proteome</keyword>
<evidence type="ECO:0000313" key="6">
    <source>
        <dbReference type="EnsemblPlants" id="OPUNC06G09300.2"/>
    </source>
</evidence>
<feature type="domain" description="Fe2OG dioxygenase" evidence="5">
    <location>
        <begin position="199"/>
        <end position="339"/>
    </location>
</feature>
<dbReference type="InterPro" id="IPR027443">
    <property type="entry name" value="IPNS-like_sf"/>
</dbReference>
<dbReference type="InterPro" id="IPR044861">
    <property type="entry name" value="IPNS-like_FE2OG_OXY"/>
</dbReference>
<dbReference type="Pfam" id="PF03171">
    <property type="entry name" value="2OG-FeII_Oxy"/>
    <property type="match status" value="3"/>
</dbReference>
<name>A0A0E0LA30_ORYPU</name>
<reference evidence="6" key="1">
    <citation type="submission" date="2015-04" db="UniProtKB">
        <authorList>
            <consortium name="EnsemblPlants"/>
        </authorList>
    </citation>
    <scope>IDENTIFICATION</scope>
</reference>
<proteinExistence type="inferred from homology"/>
<protein>
    <recommendedName>
        <fullName evidence="5">Fe2OG dioxygenase domain-containing protein</fullName>
    </recommendedName>
</protein>
<evidence type="ECO:0000259" key="5">
    <source>
        <dbReference type="PROSITE" id="PS51471"/>
    </source>
</evidence>
<keyword evidence="2" id="KW-0479">Metal-binding</keyword>
<dbReference type="InterPro" id="IPR005123">
    <property type="entry name" value="Oxoglu/Fe-dep_dioxygenase_dom"/>
</dbReference>
<dbReference type="STRING" id="4537.A0A0E0LA30"/>
<dbReference type="PANTHER" id="PTHR10209">
    <property type="entry name" value="OXIDOREDUCTASE, 2OG-FE II OXYGENASE FAMILY PROTEIN"/>
    <property type="match status" value="1"/>
</dbReference>
<organism evidence="6">
    <name type="scientific">Oryza punctata</name>
    <name type="common">Red rice</name>
    <dbReference type="NCBI Taxonomy" id="4537"/>
    <lineage>
        <taxon>Eukaryota</taxon>
        <taxon>Viridiplantae</taxon>
        <taxon>Streptophyta</taxon>
        <taxon>Embryophyta</taxon>
        <taxon>Tracheophyta</taxon>
        <taxon>Spermatophyta</taxon>
        <taxon>Magnoliopsida</taxon>
        <taxon>Liliopsida</taxon>
        <taxon>Poales</taxon>
        <taxon>Poaceae</taxon>
        <taxon>BOP clade</taxon>
        <taxon>Oryzoideae</taxon>
        <taxon>Oryzeae</taxon>
        <taxon>Oryzinae</taxon>
        <taxon>Oryza</taxon>
    </lineage>
</organism>
<feature type="domain" description="Fe2OG dioxygenase" evidence="5">
    <location>
        <begin position="517"/>
        <end position="637"/>
    </location>
</feature>
<evidence type="ECO:0000256" key="3">
    <source>
        <dbReference type="ARBA" id="ARBA00023002"/>
    </source>
</evidence>
<dbReference type="GO" id="GO:0046872">
    <property type="term" value="F:metal ion binding"/>
    <property type="evidence" value="ECO:0007669"/>
    <property type="project" value="UniProtKB-KW"/>
</dbReference>
<evidence type="ECO:0000256" key="1">
    <source>
        <dbReference type="ARBA" id="ARBA00008056"/>
    </source>
</evidence>
<dbReference type="SUPFAM" id="SSF51197">
    <property type="entry name" value="Clavaminate synthase-like"/>
    <property type="match status" value="3"/>
</dbReference>
<dbReference type="Gene3D" id="2.60.120.330">
    <property type="entry name" value="B-lactam Antibiotic, Isopenicillin N Synthase, Chain"/>
    <property type="match status" value="3"/>
</dbReference>
<dbReference type="HOGENOM" id="CLU_309823_0_0_1"/>
<dbReference type="PANTHER" id="PTHR10209:SF751">
    <property type="entry name" value="OS06G0255100 PROTEIN"/>
    <property type="match status" value="1"/>
</dbReference>
<sequence length="951" mass="101516">MASSAAATDRAALVKAFDETRTGVRGLVESGVSVVPDIFRHPDPYASTPLAPPGVSIPVVDLSLPAPLAAEAAAGAARDWGFFYLVNYHALVPSGFTDRLLAAVRAFNELPAAERAAHYGRSVDGGVNYFSNVDLYRSGAASWRDTIQVMFGPSRADEERIPAACRAEIVGWDAHATAVARAVMALLCEGLGLRGETLEEASCLEGKVTVCHYYPVCPEPERTMGIVPHTDPGVLTILAQDGVGGLQVKHTNEDGESYWVDAKPVPGALVINVGDLLQSPNSLLAGNDFFSADAVLGLHTVHVSPTPKDSIATNPAATMASSAAATDRAALVKAFDETRTGVRGLVESGVSVVPDIFRHPDPYASTPLAPPGVSIPVVDLSLPAPLAAEAAAGAARDWGFFYLVNYHALVPSGFTDRLLAAVRAFNELPAAERAAHYGRSVDGGVNYFSNVDLYRSGAASWRDTIQVMFGPSRADEERIPAACRAEIVGWDAHATAVARAVMALLCEGLGLRGETLEEASCLEGKVTVCHYYPVCPEPERTMGIVPHTDPGVLTILAQDGVGGLQVKHTNEDGESYWVDAKPVPGALVINVGDLLQATSIRNKKQMMSNDNYKSVEHRVVMNSHEEARVSSAIFYNPGKRGILLCLSFWGPSLNETLRAKLSSSTSKYKAFDETRTGVRGLVEPGVSVVPDIFRHPDPYASTQLARHGVSIPVVDLSLPAPLAAAAAAGAGRDWGFFYLVNHHALVPSGFTDRLLAAVRAFNELPPTVRAAHYGRSVDGGVDYFSNFDLYRSGAASWRDTIEVTFGPSRPDTERIPAVCRSEIVGWDAHATTVARAVMALLCEGLGLAADALEEASCLEGKVMVCHYYPMCPEPERTMGIVPHTDPVVLTILAQDDVGGLQVKHTNKNGESYWVDAKPVPGALMINVGDLLQVKFIQLVPKLPNSVRRPYG</sequence>
<dbReference type="EnsemblPlants" id="OPUNC06G09300.2">
    <property type="protein sequence ID" value="OPUNC06G09300.2"/>
    <property type="gene ID" value="OPUNC06G09300"/>
</dbReference>
<dbReference type="Gramene" id="OPUNC06G09300.2">
    <property type="protein sequence ID" value="OPUNC06G09300.2"/>
    <property type="gene ID" value="OPUNC06G09300"/>
</dbReference>